<gene>
    <name evidence="3" type="ORF">B0H16DRAFT_1458019</name>
</gene>
<reference evidence="3" key="1">
    <citation type="submission" date="2023-03" db="EMBL/GenBank/DDBJ databases">
        <title>Massive genome expansion in bonnet fungi (Mycena s.s.) driven by repeated elements and novel gene families across ecological guilds.</title>
        <authorList>
            <consortium name="Lawrence Berkeley National Laboratory"/>
            <person name="Harder C.B."/>
            <person name="Miyauchi S."/>
            <person name="Viragh M."/>
            <person name="Kuo A."/>
            <person name="Thoen E."/>
            <person name="Andreopoulos B."/>
            <person name="Lu D."/>
            <person name="Skrede I."/>
            <person name="Drula E."/>
            <person name="Henrissat B."/>
            <person name="Morin E."/>
            <person name="Kohler A."/>
            <person name="Barry K."/>
            <person name="LaButti K."/>
            <person name="Morin E."/>
            <person name="Salamov A."/>
            <person name="Lipzen A."/>
            <person name="Mereny Z."/>
            <person name="Hegedus B."/>
            <person name="Baldrian P."/>
            <person name="Stursova M."/>
            <person name="Weitz H."/>
            <person name="Taylor A."/>
            <person name="Grigoriev I.V."/>
            <person name="Nagy L.G."/>
            <person name="Martin F."/>
            <person name="Kauserud H."/>
        </authorList>
    </citation>
    <scope>NUCLEOTIDE SEQUENCE</scope>
    <source>
        <strain evidence="3">CBHHK182m</strain>
    </source>
</reference>
<feature type="compositionally biased region" description="Basic residues" evidence="2">
    <location>
        <begin position="659"/>
        <end position="669"/>
    </location>
</feature>
<feature type="region of interest" description="Disordered" evidence="2">
    <location>
        <begin position="658"/>
        <end position="679"/>
    </location>
</feature>
<keyword evidence="4" id="KW-1185">Reference proteome</keyword>
<dbReference type="Proteomes" id="UP001215598">
    <property type="component" value="Unassembled WGS sequence"/>
</dbReference>
<feature type="compositionally biased region" description="Acidic residues" evidence="2">
    <location>
        <begin position="150"/>
        <end position="160"/>
    </location>
</feature>
<evidence type="ECO:0000256" key="1">
    <source>
        <dbReference type="SAM" id="Coils"/>
    </source>
</evidence>
<feature type="region of interest" description="Disordered" evidence="2">
    <location>
        <begin position="583"/>
        <end position="606"/>
    </location>
</feature>
<proteinExistence type="predicted"/>
<feature type="compositionally biased region" description="Basic residues" evidence="2">
    <location>
        <begin position="712"/>
        <end position="721"/>
    </location>
</feature>
<evidence type="ECO:0000313" key="3">
    <source>
        <dbReference type="EMBL" id="KAJ7756555.1"/>
    </source>
</evidence>
<feature type="region of interest" description="Disordered" evidence="2">
    <location>
        <begin position="305"/>
        <end position="328"/>
    </location>
</feature>
<feature type="compositionally biased region" description="Basic residues" evidence="2">
    <location>
        <begin position="597"/>
        <end position="606"/>
    </location>
</feature>
<feature type="region of interest" description="Disordered" evidence="2">
    <location>
        <begin position="1"/>
        <end position="167"/>
    </location>
</feature>
<keyword evidence="1" id="KW-0175">Coiled coil</keyword>
<evidence type="ECO:0000313" key="4">
    <source>
        <dbReference type="Proteomes" id="UP001215598"/>
    </source>
</evidence>
<feature type="coiled-coil region" evidence="1">
    <location>
        <begin position="364"/>
        <end position="430"/>
    </location>
</feature>
<sequence length="762" mass="83435">MPRGRGRGSPVPPTRTSARTRKRKDDDEEPHLHLSPRKDVPKKPRKKRNVESAVEVAEELASTSRPPVGFIDPFAAERNGSHPPLKMAPDPSAPPSWQPPLSVEETVRRGPHAFGSRTALDGPSNAADILASPSHSPRSTTPSWGIDPALDGDQDAEEAPDNAYLRAVPPPLNSPFVFTSFAPARPSPSLSPLTSLTLGSNSGSDIISSAGSNKEHSQYALPPFISPSISKSAVKKISFPLSARDHSNLAGPSSSKFSFTASSALKSVSDTRKDMAAPSTFNFGFANDSSAPLDHNPRTSAASFAASRGFQSHPTPPAPKSVPSAPAASTLRITPTPARAAIPKAMTDKVTFLENRSATINDEMELHTRTMRLLQQDQEELRDRVEELEVVNENLCREREELSEKVDNILEKLSEVTATLEAQQDSLEKVGVLFEELEESGEIPSLVGKKGKKVLKASRDNILNVVLIALQNGIRLTFYRAMGHPSNVAPEKLNRVVAGGGWIDDPETAGGQLLRPDFSASWTENSVWHDQAVVFVKTHLASVSPNLSTSDVAQLPNAIIKAQVQTVFKGILNKYRKWAKNSKGKSAAADGDAAAVKNRHSRRKERNIRQTELTGNRKSRKGSECDRWKWGKSGTSFSRRHINLAMKRTALKFSTRTQTLKKKNRRLRPPRNLGLHGPRHTVLSSLDQFDEAVGELDRLTAVGRKEHEKGKKQISRARRRGERKDVPLPRLAETKPKIPRVAVCPEWLAAHEDNDVPSRIAN</sequence>
<feature type="compositionally biased region" description="Basic and acidic residues" evidence="2">
    <location>
        <begin position="722"/>
        <end position="733"/>
    </location>
</feature>
<dbReference type="EMBL" id="JARKIB010000046">
    <property type="protein sequence ID" value="KAJ7756555.1"/>
    <property type="molecule type" value="Genomic_DNA"/>
</dbReference>
<name>A0AAD7J776_9AGAR</name>
<accession>A0AAD7J776</accession>
<feature type="compositionally biased region" description="Basic and acidic residues" evidence="2">
    <location>
        <begin position="30"/>
        <end position="42"/>
    </location>
</feature>
<feature type="compositionally biased region" description="Low complexity" evidence="2">
    <location>
        <begin position="132"/>
        <end position="143"/>
    </location>
</feature>
<protein>
    <submittedName>
        <fullName evidence="3">Uncharacterized protein</fullName>
    </submittedName>
</protein>
<evidence type="ECO:0000256" key="2">
    <source>
        <dbReference type="SAM" id="MobiDB-lite"/>
    </source>
</evidence>
<dbReference type="AlphaFoldDB" id="A0AAD7J776"/>
<organism evidence="3 4">
    <name type="scientific">Mycena metata</name>
    <dbReference type="NCBI Taxonomy" id="1033252"/>
    <lineage>
        <taxon>Eukaryota</taxon>
        <taxon>Fungi</taxon>
        <taxon>Dikarya</taxon>
        <taxon>Basidiomycota</taxon>
        <taxon>Agaricomycotina</taxon>
        <taxon>Agaricomycetes</taxon>
        <taxon>Agaricomycetidae</taxon>
        <taxon>Agaricales</taxon>
        <taxon>Marasmiineae</taxon>
        <taxon>Mycenaceae</taxon>
        <taxon>Mycena</taxon>
    </lineage>
</organism>
<feature type="compositionally biased region" description="Low complexity" evidence="2">
    <location>
        <begin position="51"/>
        <end position="64"/>
    </location>
</feature>
<feature type="region of interest" description="Disordered" evidence="2">
    <location>
        <begin position="705"/>
        <end position="733"/>
    </location>
</feature>
<comment type="caution">
    <text evidence="3">The sequence shown here is derived from an EMBL/GenBank/DDBJ whole genome shotgun (WGS) entry which is preliminary data.</text>
</comment>
<feature type="compositionally biased region" description="Low complexity" evidence="2">
    <location>
        <begin position="584"/>
        <end position="595"/>
    </location>
</feature>